<evidence type="ECO:0000313" key="2">
    <source>
        <dbReference type="Proteomes" id="UP000375525"/>
    </source>
</evidence>
<name>A0A5E7PAR2_PSEFL</name>
<gene>
    <name evidence="1" type="ORF">PS880_05024</name>
</gene>
<dbReference type="AlphaFoldDB" id="A0A5E7PAR2"/>
<reference evidence="1 2" key="1">
    <citation type="submission" date="2019-09" db="EMBL/GenBank/DDBJ databases">
        <authorList>
            <person name="Chandra G."/>
            <person name="Truman W A."/>
        </authorList>
    </citation>
    <scope>NUCLEOTIDE SEQUENCE [LARGE SCALE GENOMIC DNA]</scope>
    <source>
        <strain evidence="1">PS880</strain>
    </source>
</reference>
<protein>
    <submittedName>
        <fullName evidence="1">Uncharacterized protein</fullName>
    </submittedName>
</protein>
<proteinExistence type="predicted"/>
<dbReference type="Proteomes" id="UP000375525">
    <property type="component" value="Unassembled WGS sequence"/>
</dbReference>
<sequence length="59" mass="6661">MKAREIWRQARSVSQLTHPVASLIVWSFNLTTQGLAFDGVTDEQKLSLGFEVQRSGNVR</sequence>
<dbReference type="EMBL" id="CABVIH010000029">
    <property type="protein sequence ID" value="VVP44523.1"/>
    <property type="molecule type" value="Genomic_DNA"/>
</dbReference>
<organism evidence="1 2">
    <name type="scientific">Pseudomonas fluorescens</name>
    <dbReference type="NCBI Taxonomy" id="294"/>
    <lineage>
        <taxon>Bacteria</taxon>
        <taxon>Pseudomonadati</taxon>
        <taxon>Pseudomonadota</taxon>
        <taxon>Gammaproteobacteria</taxon>
        <taxon>Pseudomonadales</taxon>
        <taxon>Pseudomonadaceae</taxon>
        <taxon>Pseudomonas</taxon>
    </lineage>
</organism>
<evidence type="ECO:0000313" key="1">
    <source>
        <dbReference type="EMBL" id="VVP44523.1"/>
    </source>
</evidence>
<accession>A0A5E7PAR2</accession>